<dbReference type="InterPro" id="IPR059100">
    <property type="entry name" value="TSP3_bac"/>
</dbReference>
<keyword evidence="6" id="KW-0812">Transmembrane</keyword>
<gene>
    <name evidence="7" type="ORF">A2828_02140</name>
</gene>
<proteinExistence type="predicted"/>
<comment type="caution">
    <text evidence="7">The sequence shown here is derived from an EMBL/GenBank/DDBJ whole genome shotgun (WGS) entry which is preliminary data.</text>
</comment>
<dbReference type="EMBL" id="MHSR01000013">
    <property type="protein sequence ID" value="OHA46682.1"/>
    <property type="molecule type" value="Genomic_DNA"/>
</dbReference>
<dbReference type="Pfam" id="PF18884">
    <property type="entry name" value="TSP3_bac"/>
    <property type="match status" value="1"/>
</dbReference>
<evidence type="ECO:0000256" key="5">
    <source>
        <dbReference type="SAM" id="MobiDB-lite"/>
    </source>
</evidence>
<evidence type="ECO:0000256" key="6">
    <source>
        <dbReference type="SAM" id="Phobius"/>
    </source>
</evidence>
<feature type="compositionally biased region" description="Polar residues" evidence="5">
    <location>
        <begin position="74"/>
        <end position="95"/>
    </location>
</feature>
<evidence type="ECO:0000256" key="2">
    <source>
        <dbReference type="ARBA" id="ARBA00022525"/>
    </source>
</evidence>
<dbReference type="Proteomes" id="UP000178869">
    <property type="component" value="Unassembled WGS sequence"/>
</dbReference>
<feature type="transmembrane region" description="Helical" evidence="6">
    <location>
        <begin position="12"/>
        <end position="32"/>
    </location>
</feature>
<keyword evidence="4" id="KW-0106">Calcium</keyword>
<evidence type="ECO:0000313" key="7">
    <source>
        <dbReference type="EMBL" id="OHA46682.1"/>
    </source>
</evidence>
<evidence type="ECO:0000256" key="4">
    <source>
        <dbReference type="ARBA" id="ARBA00022837"/>
    </source>
</evidence>
<evidence type="ECO:0000313" key="8">
    <source>
        <dbReference type="Proteomes" id="UP000178869"/>
    </source>
</evidence>
<keyword evidence="3" id="KW-0732">Signal</keyword>
<keyword evidence="2" id="KW-0964">Secreted</keyword>
<sequence>MLQLPEKLKIGLISIFILLGVFAVSFILSPNYKHQAPQQQTSYNQPAPPTPKLEKPAGFQSSDLFRDDDGDGLTNYQESIYGTNPENKDTNQNGISDYEDITQGKDPAVKGGNISDNAKLITNLTVQFYDWKRQKSSLNNLTLTKTEVDDFLKEKGLDHVILQELSAEESAKVILQNTTPSDEELFQYLEKRYSSAPLPEELVNYIYEANTKLDEAGGDVNLFIISLEDLNKRYQLEQMITTAQATFNALQNTRGYARMTQERDLAYIKTVHDILSEINASQNDPVMLVKEAEWLKEFLEKYEDVIYMYIYPPHFSKPLF</sequence>
<name>A0A1G2PGG6_9BACT</name>
<comment type="subcellular location">
    <subcellularLocation>
        <location evidence="1">Secreted</location>
    </subcellularLocation>
</comment>
<organism evidence="7 8">
    <name type="scientific">Candidatus Terrybacteria bacterium RIFCSPHIGHO2_01_FULL_43_35</name>
    <dbReference type="NCBI Taxonomy" id="1802361"/>
    <lineage>
        <taxon>Bacteria</taxon>
        <taxon>Candidatus Terryibacteriota</taxon>
    </lineage>
</organism>
<protein>
    <submittedName>
        <fullName evidence="7">Uncharacterized protein</fullName>
    </submittedName>
</protein>
<keyword evidence="6" id="KW-0472">Membrane</keyword>
<evidence type="ECO:0000256" key="1">
    <source>
        <dbReference type="ARBA" id="ARBA00004613"/>
    </source>
</evidence>
<dbReference type="AlphaFoldDB" id="A0A1G2PGG6"/>
<evidence type="ECO:0000256" key="3">
    <source>
        <dbReference type="ARBA" id="ARBA00022729"/>
    </source>
</evidence>
<accession>A0A1G2PGG6</accession>
<reference evidence="7 8" key="1">
    <citation type="journal article" date="2016" name="Nat. Commun.">
        <title>Thousands of microbial genomes shed light on interconnected biogeochemical processes in an aquifer system.</title>
        <authorList>
            <person name="Anantharaman K."/>
            <person name="Brown C.T."/>
            <person name="Hug L.A."/>
            <person name="Sharon I."/>
            <person name="Castelle C.J."/>
            <person name="Probst A.J."/>
            <person name="Thomas B.C."/>
            <person name="Singh A."/>
            <person name="Wilkins M.J."/>
            <person name="Karaoz U."/>
            <person name="Brodie E.L."/>
            <person name="Williams K.H."/>
            <person name="Hubbard S.S."/>
            <person name="Banfield J.F."/>
        </authorList>
    </citation>
    <scope>NUCLEOTIDE SEQUENCE [LARGE SCALE GENOMIC DNA]</scope>
</reference>
<feature type="region of interest" description="Disordered" evidence="5">
    <location>
        <begin position="37"/>
        <end position="95"/>
    </location>
</feature>
<keyword evidence="6" id="KW-1133">Transmembrane helix</keyword>